<gene>
    <name evidence="6" type="primary">LOC105368455</name>
</gene>
<dbReference type="KEGG" id="csol:105368455"/>
<evidence type="ECO:0000256" key="1">
    <source>
        <dbReference type="ARBA" id="ARBA00023015"/>
    </source>
</evidence>
<dbReference type="PANTHER" id="PTHR24083">
    <property type="entry name" value="NUCLEAR HORMONE RECEPTOR"/>
    <property type="match status" value="1"/>
</dbReference>
<evidence type="ECO:0000313" key="5">
    <source>
        <dbReference type="Proteomes" id="UP000695007"/>
    </source>
</evidence>
<evidence type="ECO:0000313" key="6">
    <source>
        <dbReference type="RefSeq" id="XP_011505769.1"/>
    </source>
</evidence>
<keyword evidence="2" id="KW-0804">Transcription</keyword>
<dbReference type="SMART" id="SM00430">
    <property type="entry name" value="HOLI"/>
    <property type="match status" value="1"/>
</dbReference>
<dbReference type="SUPFAM" id="SSF48508">
    <property type="entry name" value="Nuclear receptor ligand-binding domain"/>
    <property type="match status" value="1"/>
</dbReference>
<sequence>MPQTCFDIDEADTQSSQIVQKLSNTSTRIINHEESKFSYGYRLETAAKLLFMIVQWMRDIIPFQNLLENDRRVLLEEAWTQLFLVHLAQWSKSWNLIEILEDEQVCKRLQDSAFYHELITIKRILHLFKELSPDESECGCMKAVVLFTPDLANLLAVETIEMIHSQAFYSFYDYTISRHSHVKFLGLIRLLFLLNHVNSKAIELLFFCDTIGQIPISHLLSNMYNTDQKLYCN</sequence>
<protein>
    <submittedName>
        <fullName evidence="6">Photoreceptor-specific nuclear receptor-like</fullName>
    </submittedName>
</protein>
<dbReference type="InterPro" id="IPR000536">
    <property type="entry name" value="Nucl_hrmn_rcpt_lig-bd"/>
</dbReference>
<name>A0AAJ6YWK8_9HYME</name>
<keyword evidence="1" id="KW-0805">Transcription regulation</keyword>
<dbReference type="PROSITE" id="PS51843">
    <property type="entry name" value="NR_LBD"/>
    <property type="match status" value="1"/>
</dbReference>
<dbReference type="GeneID" id="105368455"/>
<keyword evidence="5" id="KW-1185">Reference proteome</keyword>
<evidence type="ECO:0000256" key="2">
    <source>
        <dbReference type="ARBA" id="ARBA00023163"/>
    </source>
</evidence>
<keyword evidence="3" id="KW-0675">Receptor</keyword>
<dbReference type="Proteomes" id="UP000695007">
    <property type="component" value="Unplaced"/>
</dbReference>
<dbReference type="Pfam" id="PF00104">
    <property type="entry name" value="Hormone_recep"/>
    <property type="match status" value="1"/>
</dbReference>
<dbReference type="InterPro" id="IPR035500">
    <property type="entry name" value="NHR-like_dom_sf"/>
</dbReference>
<dbReference type="InterPro" id="IPR001723">
    <property type="entry name" value="Nuclear_hrmn_rcpt"/>
</dbReference>
<dbReference type="InterPro" id="IPR050274">
    <property type="entry name" value="Nuclear_hormone_rcpt_NR2"/>
</dbReference>
<dbReference type="RefSeq" id="XP_011505769.1">
    <property type="nucleotide sequence ID" value="XM_011507467.1"/>
</dbReference>
<dbReference type="AlphaFoldDB" id="A0AAJ6YWK8"/>
<dbReference type="Gene3D" id="1.10.565.10">
    <property type="entry name" value="Retinoid X Receptor"/>
    <property type="match status" value="1"/>
</dbReference>
<accession>A0AAJ6YWK8</accession>
<organism evidence="5 6">
    <name type="scientific">Ceratosolen solmsi marchali</name>
    <dbReference type="NCBI Taxonomy" id="326594"/>
    <lineage>
        <taxon>Eukaryota</taxon>
        <taxon>Metazoa</taxon>
        <taxon>Ecdysozoa</taxon>
        <taxon>Arthropoda</taxon>
        <taxon>Hexapoda</taxon>
        <taxon>Insecta</taxon>
        <taxon>Pterygota</taxon>
        <taxon>Neoptera</taxon>
        <taxon>Endopterygota</taxon>
        <taxon>Hymenoptera</taxon>
        <taxon>Apocrita</taxon>
        <taxon>Proctotrupomorpha</taxon>
        <taxon>Chalcidoidea</taxon>
        <taxon>Agaonidae</taxon>
        <taxon>Agaoninae</taxon>
        <taxon>Ceratosolen</taxon>
    </lineage>
</organism>
<evidence type="ECO:0000256" key="3">
    <source>
        <dbReference type="ARBA" id="ARBA00023170"/>
    </source>
</evidence>
<dbReference type="PRINTS" id="PR00398">
    <property type="entry name" value="STRDHORMONER"/>
</dbReference>
<reference evidence="6" key="1">
    <citation type="submission" date="2025-08" db="UniProtKB">
        <authorList>
            <consortium name="RefSeq"/>
        </authorList>
    </citation>
    <scope>IDENTIFICATION</scope>
</reference>
<evidence type="ECO:0000259" key="4">
    <source>
        <dbReference type="PROSITE" id="PS51843"/>
    </source>
</evidence>
<feature type="domain" description="NR LBD" evidence="4">
    <location>
        <begin position="14"/>
        <end position="227"/>
    </location>
</feature>
<proteinExistence type="predicted"/>